<organism evidence="2 3">
    <name type="scientific">Paenibacillus barengoltzii J12</name>
    <dbReference type="NCBI Taxonomy" id="935846"/>
    <lineage>
        <taxon>Bacteria</taxon>
        <taxon>Bacillati</taxon>
        <taxon>Bacillota</taxon>
        <taxon>Bacilli</taxon>
        <taxon>Bacillales</taxon>
        <taxon>Paenibacillaceae</taxon>
        <taxon>Paenibacillus</taxon>
    </lineage>
</organism>
<reference evidence="2 3" key="1">
    <citation type="submission" date="2017-04" db="EMBL/GenBank/DDBJ databases">
        <authorList>
            <person name="Varghese N."/>
            <person name="Submissions S."/>
        </authorList>
    </citation>
    <scope>NUCLEOTIDE SEQUENCE [LARGE SCALE GENOMIC DNA]</scope>
    <source>
        <strain evidence="2 3">J12</strain>
    </source>
</reference>
<feature type="transmembrane region" description="Helical" evidence="1">
    <location>
        <begin position="220"/>
        <end position="240"/>
    </location>
</feature>
<evidence type="ECO:0000313" key="2">
    <source>
        <dbReference type="EMBL" id="SMF58816.1"/>
    </source>
</evidence>
<feature type="transmembrane region" description="Helical" evidence="1">
    <location>
        <begin position="159"/>
        <end position="176"/>
    </location>
</feature>
<feature type="transmembrane region" description="Helical" evidence="1">
    <location>
        <begin position="93"/>
        <end position="119"/>
    </location>
</feature>
<keyword evidence="3" id="KW-1185">Reference proteome</keyword>
<keyword evidence="1" id="KW-0812">Transmembrane</keyword>
<accession>A0ABY1M273</accession>
<dbReference type="EMBL" id="FXAE01000056">
    <property type="protein sequence ID" value="SMF58816.1"/>
    <property type="molecule type" value="Genomic_DNA"/>
</dbReference>
<feature type="transmembrane region" description="Helical" evidence="1">
    <location>
        <begin position="12"/>
        <end position="32"/>
    </location>
</feature>
<protein>
    <submittedName>
        <fullName evidence="2">ABC-2 type transport system permease protein</fullName>
    </submittedName>
</protein>
<dbReference type="Proteomes" id="UP000192939">
    <property type="component" value="Unassembled WGS sequence"/>
</dbReference>
<sequence>MRIVYEYVRLTMNHKIGFLWYLVFPLFLFFVYHAPWLMQQPEEDTFIHQSSLFISYITLVMSVEVTTSLISLRETGFLKMFKFVSGSKNGVILGKLISQLVFLILMILLFTAITGTLYLNSYAHFLPFVMTALTSSLIGGLAVSLFVLNILFLPVRQEALMTLLNISVLVMFLISANSDSLPFPLGHVMAFINPLEYVRNLTFVFAEWFTGQPISHLSSVYLFLITGLYMGLGTTGFKWIKIVSPTYRT</sequence>
<name>A0ABY1M273_9BACL</name>
<proteinExistence type="predicted"/>
<feature type="transmembrane region" description="Helical" evidence="1">
    <location>
        <begin position="52"/>
        <end position="72"/>
    </location>
</feature>
<keyword evidence="1" id="KW-1133">Transmembrane helix</keyword>
<comment type="caution">
    <text evidence="2">The sequence shown here is derived from an EMBL/GenBank/DDBJ whole genome shotgun (WGS) entry which is preliminary data.</text>
</comment>
<feature type="transmembrane region" description="Helical" evidence="1">
    <location>
        <begin position="125"/>
        <end position="152"/>
    </location>
</feature>
<keyword evidence="1" id="KW-0472">Membrane</keyword>
<evidence type="ECO:0000256" key="1">
    <source>
        <dbReference type="SAM" id="Phobius"/>
    </source>
</evidence>
<gene>
    <name evidence="2" type="ORF">SAMN02744124_03872</name>
</gene>
<evidence type="ECO:0000313" key="3">
    <source>
        <dbReference type="Proteomes" id="UP000192939"/>
    </source>
</evidence>
<dbReference type="RefSeq" id="WP_085279676.1">
    <property type="nucleotide sequence ID" value="NZ_FXAE01000056.1"/>
</dbReference>